<comment type="caution">
    <text evidence="2">The sequence shown here is derived from an EMBL/GenBank/DDBJ whole genome shotgun (WGS) entry which is preliminary data.</text>
</comment>
<name>A0ABN2VNR1_9ACTN</name>
<proteinExistence type="predicted"/>
<gene>
    <name evidence="2" type="ORF">GCM10009839_93500</name>
</gene>
<evidence type="ECO:0000313" key="2">
    <source>
        <dbReference type="EMBL" id="GAA2066982.1"/>
    </source>
</evidence>
<keyword evidence="3" id="KW-1185">Reference proteome</keyword>
<organism evidence="2 3">
    <name type="scientific">Catenulispora yoronensis</name>
    <dbReference type="NCBI Taxonomy" id="450799"/>
    <lineage>
        <taxon>Bacteria</taxon>
        <taxon>Bacillati</taxon>
        <taxon>Actinomycetota</taxon>
        <taxon>Actinomycetes</taxon>
        <taxon>Catenulisporales</taxon>
        <taxon>Catenulisporaceae</taxon>
        <taxon>Catenulispora</taxon>
    </lineage>
</organism>
<reference evidence="2 3" key="1">
    <citation type="journal article" date="2019" name="Int. J. Syst. Evol. Microbiol.">
        <title>The Global Catalogue of Microorganisms (GCM) 10K type strain sequencing project: providing services to taxonomists for standard genome sequencing and annotation.</title>
        <authorList>
            <consortium name="The Broad Institute Genomics Platform"/>
            <consortium name="The Broad Institute Genome Sequencing Center for Infectious Disease"/>
            <person name="Wu L."/>
            <person name="Ma J."/>
        </authorList>
    </citation>
    <scope>NUCLEOTIDE SEQUENCE [LARGE SCALE GENOMIC DNA]</scope>
    <source>
        <strain evidence="2 3">JCM 16014</strain>
    </source>
</reference>
<evidence type="ECO:0000313" key="3">
    <source>
        <dbReference type="Proteomes" id="UP001500751"/>
    </source>
</evidence>
<feature type="compositionally biased region" description="Basic and acidic residues" evidence="1">
    <location>
        <begin position="126"/>
        <end position="140"/>
    </location>
</feature>
<sequence length="230" mass="24087">MNGQVNAPGLTPGELRAIREQAVGAALGTVLGAVTAARQPATSATASTGGPLTGPQVLSALMLLRELRTEMAGWEPELIDAARQLGTSWADLAPALGVASRQAAERRYLRLRPSADAGTSTGEQRVTAERDKRAGDRAARDWARDNAAGLRQLAGQISALTDLPRGAAGDLAALRDALGTDDAADLIKPLAEARPHLEAGHPALAAQLDAVEDHADELRRETLRRRHAAD</sequence>
<feature type="region of interest" description="Disordered" evidence="1">
    <location>
        <begin position="111"/>
        <end position="140"/>
    </location>
</feature>
<evidence type="ECO:0000256" key="1">
    <source>
        <dbReference type="SAM" id="MobiDB-lite"/>
    </source>
</evidence>
<accession>A0ABN2VNR1</accession>
<dbReference type="Proteomes" id="UP001500751">
    <property type="component" value="Unassembled WGS sequence"/>
</dbReference>
<dbReference type="EMBL" id="BAAAQN010000117">
    <property type="protein sequence ID" value="GAA2066982.1"/>
    <property type="molecule type" value="Genomic_DNA"/>
</dbReference>
<protein>
    <submittedName>
        <fullName evidence="2">DUF3156 family protein</fullName>
    </submittedName>
</protein>